<evidence type="ECO:0000256" key="5">
    <source>
        <dbReference type="SAM" id="MobiDB-lite"/>
    </source>
</evidence>
<dbReference type="SFLD" id="SFLDS00029">
    <property type="entry name" value="Radical_SAM"/>
    <property type="match status" value="1"/>
</dbReference>
<sequence length="520" mass="55215">MSRPRLRHAGPPWPRATDVVARQAAGWEPYPLHSFVLKVHSRCDLACDYCYMYRSHDQSWRTQPRAMPPAVVDRTAERIAEHLSAHGLREAGVVLHGGEPLLIGDAALARTARVLRAAAGDGVRLHLSLQTNGVRLTRERLDLCAESGIRVGVSTDGGRAAHDRHRRGADGRGSHARVEAALELFASAPYRPLFAGLLCTIDLRNDPVHAYEALLSHRPPAVDFLLPLGNWHTPPPGIVPGGQRTPYADWLWAVFKRWYEAPVRETGVRLLDDVMTLLLGGDAHTESLGLAPVRYAVVESDGSLAQDDALRTAYDGAARTGLDVWRDSFDTLLRHPGIAARQWGADGLCAACRACPLHRVCGGGHYATRYRRATGFANPSVYCADLASLIRRVRGRLAQDVAELTTAAEGAAGGTGGTDCPVPSDVDGSGAVDGPGAMGGSGVTDGSSATDGPSITDRPGVRPPGAPAGPSPGSMPRMRAEGRTYGRTHGRTDGPMDGRTDGQAFAQTLAPAPPAADSSS</sequence>
<evidence type="ECO:0000256" key="1">
    <source>
        <dbReference type="ARBA" id="ARBA00022691"/>
    </source>
</evidence>
<proteinExistence type="predicted"/>
<feature type="compositionally biased region" description="Polar residues" evidence="5">
    <location>
        <begin position="444"/>
        <end position="453"/>
    </location>
</feature>
<keyword evidence="1" id="KW-0949">S-adenosyl-L-methionine</keyword>
<dbReference type="CDD" id="cd01335">
    <property type="entry name" value="Radical_SAM"/>
    <property type="match status" value="1"/>
</dbReference>
<dbReference type="OrthoDB" id="9782387at2"/>
<gene>
    <name evidence="7" type="ORF">B7P34_02070</name>
</gene>
<dbReference type="InterPro" id="IPR013785">
    <property type="entry name" value="Aldolase_TIM"/>
</dbReference>
<dbReference type="PANTHER" id="PTHR43273:SF8">
    <property type="entry name" value="RADICAL SAM DOMAIN PROTEIN"/>
    <property type="match status" value="1"/>
</dbReference>
<dbReference type="InterPro" id="IPR058240">
    <property type="entry name" value="rSAM_sf"/>
</dbReference>
<evidence type="ECO:0000259" key="6">
    <source>
        <dbReference type="Pfam" id="PF04055"/>
    </source>
</evidence>
<keyword evidence="2" id="KW-0479">Metal-binding</keyword>
<dbReference type="SFLD" id="SFLDG01072">
    <property type="entry name" value="dehydrogenase_like"/>
    <property type="match status" value="1"/>
</dbReference>
<feature type="compositionally biased region" description="Basic and acidic residues" evidence="5">
    <location>
        <begin position="478"/>
        <end position="500"/>
    </location>
</feature>
<evidence type="ECO:0000313" key="7">
    <source>
        <dbReference type="EMBL" id="PSJ30369.1"/>
    </source>
</evidence>
<dbReference type="GO" id="GO:0051536">
    <property type="term" value="F:iron-sulfur cluster binding"/>
    <property type="evidence" value="ECO:0007669"/>
    <property type="project" value="UniProtKB-KW"/>
</dbReference>
<dbReference type="InterPro" id="IPR007197">
    <property type="entry name" value="rSAM"/>
</dbReference>
<dbReference type="SUPFAM" id="SSF102114">
    <property type="entry name" value="Radical SAM enzymes"/>
    <property type="match status" value="1"/>
</dbReference>
<evidence type="ECO:0000256" key="4">
    <source>
        <dbReference type="ARBA" id="ARBA00023014"/>
    </source>
</evidence>
<evidence type="ECO:0000256" key="3">
    <source>
        <dbReference type="ARBA" id="ARBA00023004"/>
    </source>
</evidence>
<dbReference type="InterPro" id="IPR023867">
    <property type="entry name" value="Sulphatase_maturase_rSAM"/>
</dbReference>
<dbReference type="InterPro" id="IPR026335">
    <property type="entry name" value="rSAM_SPASM_FxsB"/>
</dbReference>
<keyword evidence="3" id="KW-0408">Iron</keyword>
<dbReference type="GO" id="GO:0016491">
    <property type="term" value="F:oxidoreductase activity"/>
    <property type="evidence" value="ECO:0007669"/>
    <property type="project" value="InterPro"/>
</dbReference>
<dbReference type="Gene3D" id="3.20.20.70">
    <property type="entry name" value="Aldolase class I"/>
    <property type="match status" value="1"/>
</dbReference>
<feature type="compositionally biased region" description="Pro residues" evidence="5">
    <location>
        <begin position="461"/>
        <end position="470"/>
    </location>
</feature>
<dbReference type="EMBL" id="PXWG01000002">
    <property type="protein sequence ID" value="PSJ30369.1"/>
    <property type="molecule type" value="Genomic_DNA"/>
</dbReference>
<comment type="caution">
    <text evidence="7">The sequence shown here is derived from an EMBL/GenBank/DDBJ whole genome shotgun (WGS) entry which is preliminary data.</text>
</comment>
<name>A0A9X7PJM3_9ACTN</name>
<dbReference type="SFLD" id="SFLDG01067">
    <property type="entry name" value="SPASM/twitch_domain_containing"/>
    <property type="match status" value="1"/>
</dbReference>
<evidence type="ECO:0000313" key="8">
    <source>
        <dbReference type="Proteomes" id="UP000242427"/>
    </source>
</evidence>
<reference evidence="7 8" key="1">
    <citation type="submission" date="2018-03" db="EMBL/GenBank/DDBJ databases">
        <title>Chitinolytic properties of Streptosporangium nondiastaticum TBG75A20.</title>
        <authorList>
            <person name="Gayathri V."/>
            <person name="Shiburaj S."/>
        </authorList>
    </citation>
    <scope>NUCLEOTIDE SEQUENCE [LARGE SCALE GENOMIC DNA]</scope>
    <source>
        <strain evidence="7 8">TBG75A20</strain>
    </source>
</reference>
<dbReference type="AlphaFoldDB" id="A0A9X7PJM3"/>
<evidence type="ECO:0000256" key="2">
    <source>
        <dbReference type="ARBA" id="ARBA00022723"/>
    </source>
</evidence>
<keyword evidence="8" id="KW-1185">Reference proteome</keyword>
<dbReference type="GO" id="GO:0046872">
    <property type="term" value="F:metal ion binding"/>
    <property type="evidence" value="ECO:0007669"/>
    <property type="project" value="UniProtKB-KW"/>
</dbReference>
<accession>A0A9X7PJM3</accession>
<protein>
    <submittedName>
        <fullName evidence="7">Radical SAM protein</fullName>
    </submittedName>
</protein>
<organism evidence="7 8">
    <name type="scientific">Streptosporangium nondiastaticum</name>
    <dbReference type="NCBI Taxonomy" id="35764"/>
    <lineage>
        <taxon>Bacteria</taxon>
        <taxon>Bacillati</taxon>
        <taxon>Actinomycetota</taxon>
        <taxon>Actinomycetes</taxon>
        <taxon>Streptosporangiales</taxon>
        <taxon>Streptosporangiaceae</taxon>
        <taxon>Streptosporangium</taxon>
    </lineage>
</organism>
<dbReference type="PANTHER" id="PTHR43273">
    <property type="entry name" value="ANAEROBIC SULFATASE-MATURATING ENZYME HOMOLOG ASLB-RELATED"/>
    <property type="match status" value="1"/>
</dbReference>
<feature type="region of interest" description="Disordered" evidence="5">
    <location>
        <begin position="410"/>
        <end position="520"/>
    </location>
</feature>
<feature type="domain" description="Radical SAM core" evidence="6">
    <location>
        <begin position="40"/>
        <end position="190"/>
    </location>
</feature>
<keyword evidence="4" id="KW-0411">Iron-sulfur</keyword>
<dbReference type="SFLD" id="SFLDG01386">
    <property type="entry name" value="main_SPASM_domain-containing"/>
    <property type="match status" value="1"/>
</dbReference>
<dbReference type="NCBIfam" id="TIGR04269">
    <property type="entry name" value="SAM_SPASM_FxsB"/>
    <property type="match status" value="1"/>
</dbReference>
<feature type="compositionally biased region" description="Gly residues" evidence="5">
    <location>
        <begin position="431"/>
        <end position="443"/>
    </location>
</feature>
<dbReference type="Proteomes" id="UP000242427">
    <property type="component" value="Unassembled WGS sequence"/>
</dbReference>
<dbReference type="Pfam" id="PF04055">
    <property type="entry name" value="Radical_SAM"/>
    <property type="match status" value="1"/>
</dbReference>